<dbReference type="EMBL" id="JAAIUW010000005">
    <property type="protein sequence ID" value="KAF7831982.1"/>
    <property type="molecule type" value="Genomic_DNA"/>
</dbReference>
<sequence>MKQTKSKTEAVVQNDRGRVLEAMARRVPEEMSVEIVEASVILAGLEFARD</sequence>
<evidence type="ECO:0000259" key="1">
    <source>
        <dbReference type="Pfam" id="PF13456"/>
    </source>
</evidence>
<dbReference type="GO" id="GO:0004523">
    <property type="term" value="F:RNA-DNA hybrid ribonuclease activity"/>
    <property type="evidence" value="ECO:0007669"/>
    <property type="project" value="InterPro"/>
</dbReference>
<dbReference type="OrthoDB" id="1749524at2759"/>
<dbReference type="GO" id="GO:0003676">
    <property type="term" value="F:nucleic acid binding"/>
    <property type="evidence" value="ECO:0007669"/>
    <property type="project" value="InterPro"/>
</dbReference>
<dbReference type="AlphaFoldDB" id="A0A834WTA2"/>
<organism evidence="2 3">
    <name type="scientific">Senna tora</name>
    <dbReference type="NCBI Taxonomy" id="362788"/>
    <lineage>
        <taxon>Eukaryota</taxon>
        <taxon>Viridiplantae</taxon>
        <taxon>Streptophyta</taxon>
        <taxon>Embryophyta</taxon>
        <taxon>Tracheophyta</taxon>
        <taxon>Spermatophyta</taxon>
        <taxon>Magnoliopsida</taxon>
        <taxon>eudicotyledons</taxon>
        <taxon>Gunneridae</taxon>
        <taxon>Pentapetalae</taxon>
        <taxon>rosids</taxon>
        <taxon>fabids</taxon>
        <taxon>Fabales</taxon>
        <taxon>Fabaceae</taxon>
        <taxon>Caesalpinioideae</taxon>
        <taxon>Cassia clade</taxon>
        <taxon>Senna</taxon>
    </lineage>
</organism>
<accession>A0A834WTA2</accession>
<protein>
    <recommendedName>
        <fullName evidence="1">RNase H type-1 domain-containing protein</fullName>
    </recommendedName>
</protein>
<evidence type="ECO:0000313" key="2">
    <source>
        <dbReference type="EMBL" id="KAF7831982.1"/>
    </source>
</evidence>
<keyword evidence="3" id="KW-1185">Reference proteome</keyword>
<gene>
    <name evidence="2" type="ORF">G2W53_014315</name>
</gene>
<proteinExistence type="predicted"/>
<comment type="caution">
    <text evidence="2">The sequence shown here is derived from an EMBL/GenBank/DDBJ whole genome shotgun (WGS) entry which is preliminary data.</text>
</comment>
<name>A0A834WTA2_9FABA</name>
<dbReference type="Proteomes" id="UP000634136">
    <property type="component" value="Unassembled WGS sequence"/>
</dbReference>
<evidence type="ECO:0000313" key="3">
    <source>
        <dbReference type="Proteomes" id="UP000634136"/>
    </source>
</evidence>
<dbReference type="InterPro" id="IPR002156">
    <property type="entry name" value="RNaseH_domain"/>
</dbReference>
<feature type="domain" description="RNase H type-1" evidence="1">
    <location>
        <begin position="2"/>
        <end position="49"/>
    </location>
</feature>
<dbReference type="Pfam" id="PF13456">
    <property type="entry name" value="RVT_3"/>
    <property type="match status" value="1"/>
</dbReference>
<reference evidence="2" key="1">
    <citation type="submission" date="2020-09" db="EMBL/GenBank/DDBJ databases">
        <title>Genome-Enabled Discovery of Anthraquinone Biosynthesis in Senna tora.</title>
        <authorList>
            <person name="Kang S.-H."/>
            <person name="Pandey R.P."/>
            <person name="Lee C.-M."/>
            <person name="Sim J.-S."/>
            <person name="Jeong J.-T."/>
            <person name="Choi B.-S."/>
            <person name="Jung M."/>
            <person name="Ginzburg D."/>
            <person name="Zhao K."/>
            <person name="Won S.Y."/>
            <person name="Oh T.-J."/>
            <person name="Yu Y."/>
            <person name="Kim N.-H."/>
            <person name="Lee O.R."/>
            <person name="Lee T.-H."/>
            <person name="Bashyal P."/>
            <person name="Kim T.-S."/>
            <person name="Lee W.-H."/>
            <person name="Kawkins C."/>
            <person name="Kim C.-K."/>
            <person name="Kim J.S."/>
            <person name="Ahn B.O."/>
            <person name="Rhee S.Y."/>
            <person name="Sohng J.K."/>
        </authorList>
    </citation>
    <scope>NUCLEOTIDE SEQUENCE</scope>
    <source>
        <tissue evidence="2">Leaf</tissue>
    </source>
</reference>